<evidence type="ECO:0000313" key="8">
    <source>
        <dbReference type="EMBL" id="MFD2608311.1"/>
    </source>
</evidence>
<feature type="transmembrane region" description="Helical" evidence="6">
    <location>
        <begin position="172"/>
        <end position="191"/>
    </location>
</feature>
<evidence type="ECO:0000256" key="1">
    <source>
        <dbReference type="ARBA" id="ARBA00004141"/>
    </source>
</evidence>
<evidence type="ECO:0000256" key="4">
    <source>
        <dbReference type="ARBA" id="ARBA00022989"/>
    </source>
</evidence>
<dbReference type="SUPFAM" id="SSF103481">
    <property type="entry name" value="Multidrug resistance efflux transporter EmrE"/>
    <property type="match status" value="2"/>
</dbReference>
<feature type="transmembrane region" description="Helical" evidence="6">
    <location>
        <begin position="62"/>
        <end position="81"/>
    </location>
</feature>
<dbReference type="InterPro" id="IPR000620">
    <property type="entry name" value="EamA_dom"/>
</dbReference>
<feature type="transmembrane region" description="Helical" evidence="6">
    <location>
        <begin position="87"/>
        <end position="109"/>
    </location>
</feature>
<feature type="transmembrane region" description="Helical" evidence="6">
    <location>
        <begin position="203"/>
        <end position="223"/>
    </location>
</feature>
<reference evidence="9" key="1">
    <citation type="journal article" date="2019" name="Int. J. Syst. Evol. Microbiol.">
        <title>The Global Catalogue of Microorganisms (GCM) 10K type strain sequencing project: providing services to taxonomists for standard genome sequencing and annotation.</title>
        <authorList>
            <consortium name="The Broad Institute Genomics Platform"/>
            <consortium name="The Broad Institute Genome Sequencing Center for Infectious Disease"/>
            <person name="Wu L."/>
            <person name="Ma J."/>
        </authorList>
    </citation>
    <scope>NUCLEOTIDE SEQUENCE [LARGE SCALE GENOMIC DNA]</scope>
    <source>
        <strain evidence="9">KCTC 33842</strain>
    </source>
</reference>
<keyword evidence="3 6" id="KW-0812">Transmembrane</keyword>
<evidence type="ECO:0000256" key="5">
    <source>
        <dbReference type="ARBA" id="ARBA00023136"/>
    </source>
</evidence>
<feature type="transmembrane region" description="Helical" evidence="6">
    <location>
        <begin position="141"/>
        <end position="160"/>
    </location>
</feature>
<keyword evidence="9" id="KW-1185">Reference proteome</keyword>
<dbReference type="PANTHER" id="PTHR32322:SF2">
    <property type="entry name" value="EAMA DOMAIN-CONTAINING PROTEIN"/>
    <property type="match status" value="1"/>
</dbReference>
<dbReference type="EMBL" id="JBHUMK010000010">
    <property type="protein sequence ID" value="MFD2608311.1"/>
    <property type="molecule type" value="Genomic_DNA"/>
</dbReference>
<evidence type="ECO:0000313" key="9">
    <source>
        <dbReference type="Proteomes" id="UP001597475"/>
    </source>
</evidence>
<organism evidence="8 9">
    <name type="scientific">Deinococcus taklimakanensis</name>
    <dbReference type="NCBI Taxonomy" id="536443"/>
    <lineage>
        <taxon>Bacteria</taxon>
        <taxon>Thermotogati</taxon>
        <taxon>Deinococcota</taxon>
        <taxon>Deinococci</taxon>
        <taxon>Deinococcales</taxon>
        <taxon>Deinococcaceae</taxon>
        <taxon>Deinococcus</taxon>
    </lineage>
</organism>
<feature type="domain" description="EamA" evidence="7">
    <location>
        <begin position="141"/>
        <end position="276"/>
    </location>
</feature>
<evidence type="ECO:0000256" key="6">
    <source>
        <dbReference type="SAM" id="Phobius"/>
    </source>
</evidence>
<sequence length="291" mass="30208">MNPTLLLTALAPLVWGSTYLLTTSYLSNLSPMLLATLRVLPAGLLLMLLVRTWPPREWWLKIGVLALLKQSLFFALLYASALRLPGGVAATIGASTPAIVMLLALPLLGQKPTARGLALAAVSLVGVGLISLNGGARLDGLGLLAALGFAFVNALGSVLLKRWGWPQGATPLHQTAWELTLAGLFLLPFSLGGMEALGQVSALGWAALAFLTVVSTALAALVWQRGLNLLPVQQVSLLSPLSPLTAVILDLVVLHRALTPSQLLGAALVIGSVVVNALPEKATPPTAAQAS</sequence>
<accession>A0ABW5P073</accession>
<evidence type="ECO:0000259" key="7">
    <source>
        <dbReference type="Pfam" id="PF00892"/>
    </source>
</evidence>
<name>A0ABW5P073_9DEIO</name>
<gene>
    <name evidence="8" type="ORF">ACFSR9_02510</name>
</gene>
<dbReference type="InterPro" id="IPR037185">
    <property type="entry name" value="EmrE-like"/>
</dbReference>
<keyword evidence="4 6" id="KW-1133">Transmembrane helix</keyword>
<dbReference type="Proteomes" id="UP001597475">
    <property type="component" value="Unassembled WGS sequence"/>
</dbReference>
<proteinExistence type="inferred from homology"/>
<evidence type="ECO:0000256" key="2">
    <source>
        <dbReference type="ARBA" id="ARBA00007362"/>
    </source>
</evidence>
<keyword evidence="5 6" id="KW-0472">Membrane</keyword>
<protein>
    <submittedName>
        <fullName evidence="8">EamA family transporter</fullName>
    </submittedName>
</protein>
<comment type="caution">
    <text evidence="8">The sequence shown here is derived from an EMBL/GenBank/DDBJ whole genome shotgun (WGS) entry which is preliminary data.</text>
</comment>
<feature type="transmembrane region" description="Helical" evidence="6">
    <location>
        <begin position="116"/>
        <end position="135"/>
    </location>
</feature>
<evidence type="ECO:0000256" key="3">
    <source>
        <dbReference type="ARBA" id="ARBA00022692"/>
    </source>
</evidence>
<dbReference type="PANTHER" id="PTHR32322">
    <property type="entry name" value="INNER MEMBRANE TRANSPORTER"/>
    <property type="match status" value="1"/>
</dbReference>
<feature type="transmembrane region" description="Helical" evidence="6">
    <location>
        <begin position="32"/>
        <end position="50"/>
    </location>
</feature>
<dbReference type="Pfam" id="PF00892">
    <property type="entry name" value="EamA"/>
    <property type="match status" value="2"/>
</dbReference>
<dbReference type="RefSeq" id="WP_386842724.1">
    <property type="nucleotide sequence ID" value="NZ_JBHUMK010000010.1"/>
</dbReference>
<dbReference type="InterPro" id="IPR050638">
    <property type="entry name" value="AA-Vitamin_Transporters"/>
</dbReference>
<feature type="domain" description="EamA" evidence="7">
    <location>
        <begin position="5"/>
        <end position="131"/>
    </location>
</feature>
<comment type="similarity">
    <text evidence="2">Belongs to the EamA transporter family.</text>
</comment>
<comment type="subcellular location">
    <subcellularLocation>
        <location evidence="1">Membrane</location>
        <topology evidence="1">Multi-pass membrane protein</topology>
    </subcellularLocation>
</comment>